<name>W8EG51_9CAUD</name>
<dbReference type="Proteomes" id="UP000201080">
    <property type="component" value="Segment"/>
</dbReference>
<sequence>MTSPNVAVPQLRLLAWPAWVGLCEHVLDMPAEPLANLDYRRGQIFWRHEAGGEIVGGGRVYVPGGIRFDAIVFAYTPAGDPLGYAPLNEPLLYRAATFVDIDPITSGAQFASAGA</sequence>
<dbReference type="RefSeq" id="YP_009009504.1">
    <property type="nucleotide sequence ID" value="NC_023602.1"/>
</dbReference>
<dbReference type="EMBL" id="KJ028219">
    <property type="protein sequence ID" value="AHJ86311.1"/>
    <property type="molecule type" value="Genomic_DNA"/>
</dbReference>
<gene>
    <name evidence="1" type="ORF">32HC_33</name>
</gene>
<dbReference type="KEGG" id="vg:18505996"/>
<reference evidence="1 2" key="1">
    <citation type="journal article" date="2014" name="Genome Announc.">
        <title>Complete genome sequences of nine mycobacteriophages.</title>
        <authorList>
            <person name="Franceschelli J.J."/>
            <person name="Suarez C.A."/>
            <person name="Teran L."/>
            <person name="Raya R.R."/>
            <person name="Morbidoni H.R."/>
        </authorList>
    </citation>
    <scope>NUCLEOTIDE SEQUENCE [LARGE SCALE GENOMIC DNA]</scope>
</reference>
<evidence type="ECO:0000313" key="1">
    <source>
        <dbReference type="EMBL" id="AHJ86311.1"/>
    </source>
</evidence>
<accession>W8EG51</accession>
<proteinExistence type="predicted"/>
<keyword evidence="2" id="KW-1185">Reference proteome</keyword>
<organism evidence="1 2">
    <name type="scientific">Mycobacterium phage 32HC</name>
    <dbReference type="NCBI Taxonomy" id="1445729"/>
    <lineage>
        <taxon>Viruses</taxon>
        <taxon>Duplodnaviria</taxon>
        <taxon>Heunggongvirae</taxon>
        <taxon>Uroviricota</taxon>
        <taxon>Caudoviricetes</taxon>
        <taxon>Trigintaduovirus</taxon>
        <taxon>Trigintaduovirus 32HC</taxon>
    </lineage>
</organism>
<evidence type="ECO:0000313" key="2">
    <source>
        <dbReference type="Proteomes" id="UP000201080"/>
    </source>
</evidence>
<protein>
    <submittedName>
        <fullName evidence="1">Uncharacterized protein</fullName>
    </submittedName>
</protein>